<sequence length="299" mass="34056">SRNIDQYYPSYAPRRERRSNQGSDWVHDRFEDEDERAPRRGGSGGGGGYRGNTRGGQGRQGVKLRIDNLHYDLTEDDLRELFQRKGQVSNIELLYDRQDRSRGTAYVTYYEVRDARDAIRDFDGANANGQPIRLTMMPTAPPPKPRNPFDYAERPSRSLFDRIESPINDTRSRSDSPRRNRNDRRSDTRGGPPDGIDRYIPGERNNSRRRSPLPRRGEGRRGGSERGTRRPGERRRRSPEKDGAGHAIVGGRPKKTQEELDAEMEDYWGAKEDAVKQQNGNAKAADAAAPAEDDIDMIE</sequence>
<gene>
    <name evidence="5" type="ORF">EJ08DRAFT_595979</name>
</gene>
<name>A0A9P4TTV6_9PEZI</name>
<evidence type="ECO:0000256" key="3">
    <source>
        <dbReference type="SAM" id="MobiDB-lite"/>
    </source>
</evidence>
<dbReference type="AlphaFoldDB" id="A0A9P4TTV6"/>
<dbReference type="EMBL" id="MU007081">
    <property type="protein sequence ID" value="KAF2423488.1"/>
    <property type="molecule type" value="Genomic_DNA"/>
</dbReference>
<keyword evidence="6" id="KW-1185">Reference proteome</keyword>
<evidence type="ECO:0000259" key="4">
    <source>
        <dbReference type="PROSITE" id="PS50102"/>
    </source>
</evidence>
<dbReference type="Proteomes" id="UP000800235">
    <property type="component" value="Unassembled WGS sequence"/>
</dbReference>
<feature type="non-terminal residue" evidence="5">
    <location>
        <position position="1"/>
    </location>
</feature>
<comment type="caution">
    <text evidence="5">The sequence shown here is derived from an EMBL/GenBank/DDBJ whole genome shotgun (WGS) entry which is preliminary data.</text>
</comment>
<dbReference type="PANTHER" id="PTHR19965:SF82">
    <property type="entry name" value="THO COMPLEX SUBUNIT 4"/>
    <property type="match status" value="1"/>
</dbReference>
<evidence type="ECO:0000313" key="5">
    <source>
        <dbReference type="EMBL" id="KAF2423488.1"/>
    </source>
</evidence>
<dbReference type="InterPro" id="IPR000504">
    <property type="entry name" value="RRM_dom"/>
</dbReference>
<dbReference type="PANTHER" id="PTHR19965">
    <property type="entry name" value="RNA AND EXPORT FACTOR BINDING PROTEIN"/>
    <property type="match status" value="1"/>
</dbReference>
<dbReference type="InterPro" id="IPR035979">
    <property type="entry name" value="RBD_domain_sf"/>
</dbReference>
<dbReference type="SMART" id="SM01218">
    <property type="entry name" value="FoP_duplication"/>
    <property type="match status" value="1"/>
</dbReference>
<dbReference type="OrthoDB" id="5382468at2759"/>
<keyword evidence="1 2" id="KW-0694">RNA-binding</keyword>
<feature type="domain" description="RRM" evidence="4">
    <location>
        <begin position="62"/>
        <end position="139"/>
    </location>
</feature>
<evidence type="ECO:0000256" key="1">
    <source>
        <dbReference type="ARBA" id="ARBA00022884"/>
    </source>
</evidence>
<dbReference type="Gene3D" id="3.30.70.330">
    <property type="match status" value="1"/>
</dbReference>
<dbReference type="InterPro" id="IPR051229">
    <property type="entry name" value="ALYREF_mRNA_export"/>
</dbReference>
<dbReference type="CDD" id="cd12418">
    <property type="entry name" value="RRM_Aly_REF_like"/>
    <property type="match status" value="1"/>
</dbReference>
<dbReference type="Pfam" id="PF13865">
    <property type="entry name" value="FoP_duplication"/>
    <property type="match status" value="1"/>
</dbReference>
<dbReference type="InterPro" id="IPR012677">
    <property type="entry name" value="Nucleotide-bd_a/b_plait_sf"/>
</dbReference>
<dbReference type="GO" id="GO:0005634">
    <property type="term" value="C:nucleus"/>
    <property type="evidence" value="ECO:0007669"/>
    <property type="project" value="TreeGrafter"/>
</dbReference>
<reference evidence="5" key="1">
    <citation type="journal article" date="2020" name="Stud. Mycol.">
        <title>101 Dothideomycetes genomes: a test case for predicting lifestyles and emergence of pathogens.</title>
        <authorList>
            <person name="Haridas S."/>
            <person name="Albert R."/>
            <person name="Binder M."/>
            <person name="Bloem J."/>
            <person name="Labutti K."/>
            <person name="Salamov A."/>
            <person name="Andreopoulos B."/>
            <person name="Baker S."/>
            <person name="Barry K."/>
            <person name="Bills G."/>
            <person name="Bluhm B."/>
            <person name="Cannon C."/>
            <person name="Castanera R."/>
            <person name="Culley D."/>
            <person name="Daum C."/>
            <person name="Ezra D."/>
            <person name="Gonzalez J."/>
            <person name="Henrissat B."/>
            <person name="Kuo A."/>
            <person name="Liang C."/>
            <person name="Lipzen A."/>
            <person name="Lutzoni F."/>
            <person name="Magnuson J."/>
            <person name="Mondo S."/>
            <person name="Nolan M."/>
            <person name="Ohm R."/>
            <person name="Pangilinan J."/>
            <person name="Park H.-J."/>
            <person name="Ramirez L."/>
            <person name="Alfaro M."/>
            <person name="Sun H."/>
            <person name="Tritt A."/>
            <person name="Yoshinaga Y."/>
            <person name="Zwiers L.-H."/>
            <person name="Turgeon B."/>
            <person name="Goodwin S."/>
            <person name="Spatafora J."/>
            <person name="Crous P."/>
            <person name="Grigoriev I."/>
        </authorList>
    </citation>
    <scope>NUCLEOTIDE SEQUENCE</scope>
    <source>
        <strain evidence="5">CBS 130266</strain>
    </source>
</reference>
<feature type="compositionally biased region" description="Gly residues" evidence="3">
    <location>
        <begin position="41"/>
        <end position="59"/>
    </location>
</feature>
<feature type="region of interest" description="Disordered" evidence="3">
    <location>
        <begin position="1"/>
        <end position="61"/>
    </location>
</feature>
<dbReference type="PROSITE" id="PS50102">
    <property type="entry name" value="RRM"/>
    <property type="match status" value="1"/>
</dbReference>
<dbReference type="InterPro" id="IPR025715">
    <property type="entry name" value="FoP_C"/>
</dbReference>
<evidence type="ECO:0000313" key="6">
    <source>
        <dbReference type="Proteomes" id="UP000800235"/>
    </source>
</evidence>
<accession>A0A9P4TTV6</accession>
<feature type="compositionally biased region" description="Basic and acidic residues" evidence="3">
    <location>
        <begin position="215"/>
        <end position="231"/>
    </location>
</feature>
<organism evidence="5 6">
    <name type="scientific">Tothia fuscella</name>
    <dbReference type="NCBI Taxonomy" id="1048955"/>
    <lineage>
        <taxon>Eukaryota</taxon>
        <taxon>Fungi</taxon>
        <taxon>Dikarya</taxon>
        <taxon>Ascomycota</taxon>
        <taxon>Pezizomycotina</taxon>
        <taxon>Dothideomycetes</taxon>
        <taxon>Pleosporomycetidae</taxon>
        <taxon>Venturiales</taxon>
        <taxon>Cylindrosympodiaceae</taxon>
        <taxon>Tothia</taxon>
    </lineage>
</organism>
<proteinExistence type="predicted"/>
<feature type="compositionally biased region" description="Basic and acidic residues" evidence="3">
    <location>
        <begin position="151"/>
        <end position="188"/>
    </location>
</feature>
<protein>
    <submittedName>
        <fullName evidence="5">RNA-binding domain-containing protein</fullName>
    </submittedName>
</protein>
<dbReference type="GO" id="GO:0003729">
    <property type="term" value="F:mRNA binding"/>
    <property type="evidence" value="ECO:0007669"/>
    <property type="project" value="TreeGrafter"/>
</dbReference>
<feature type="region of interest" description="Disordered" evidence="3">
    <location>
        <begin position="122"/>
        <end position="299"/>
    </location>
</feature>
<dbReference type="Pfam" id="PF00076">
    <property type="entry name" value="RRM_1"/>
    <property type="match status" value="1"/>
</dbReference>
<dbReference type="SMART" id="SM00360">
    <property type="entry name" value="RRM"/>
    <property type="match status" value="1"/>
</dbReference>
<evidence type="ECO:0000256" key="2">
    <source>
        <dbReference type="PROSITE-ProRule" id="PRU00176"/>
    </source>
</evidence>
<dbReference type="SUPFAM" id="SSF54928">
    <property type="entry name" value="RNA-binding domain, RBD"/>
    <property type="match status" value="1"/>
</dbReference>